<keyword evidence="2 4" id="KW-0689">Ribosomal protein</keyword>
<dbReference type="Proteomes" id="UP000885826">
    <property type="component" value="Unassembled WGS sequence"/>
</dbReference>
<dbReference type="InterPro" id="IPR000456">
    <property type="entry name" value="Ribosomal_bL17"/>
</dbReference>
<evidence type="ECO:0000256" key="7">
    <source>
        <dbReference type="SAM" id="MobiDB-lite"/>
    </source>
</evidence>
<comment type="subunit">
    <text evidence="4">Part of the 50S ribosomal subunit. Contacts protein L32.</text>
</comment>
<keyword evidence="6" id="KW-0175">Coiled coil</keyword>
<name>A0A9C9ENV2_UNCW3</name>
<feature type="coiled-coil region" evidence="6">
    <location>
        <begin position="31"/>
        <end position="58"/>
    </location>
</feature>
<gene>
    <name evidence="4" type="primary">rplQ</name>
    <name evidence="8" type="ORF">ENI34_09815</name>
</gene>
<feature type="compositionally biased region" description="Basic residues" evidence="7">
    <location>
        <begin position="172"/>
        <end position="204"/>
    </location>
</feature>
<evidence type="ECO:0000256" key="5">
    <source>
        <dbReference type="RuleBase" id="RU000660"/>
    </source>
</evidence>
<evidence type="ECO:0000256" key="1">
    <source>
        <dbReference type="ARBA" id="ARBA00008777"/>
    </source>
</evidence>
<dbReference type="EMBL" id="DRIG01000100">
    <property type="protein sequence ID" value="HEC79414.1"/>
    <property type="molecule type" value="Genomic_DNA"/>
</dbReference>
<dbReference type="GO" id="GO:0006412">
    <property type="term" value="P:translation"/>
    <property type="evidence" value="ECO:0007669"/>
    <property type="project" value="UniProtKB-UniRule"/>
</dbReference>
<evidence type="ECO:0000256" key="2">
    <source>
        <dbReference type="ARBA" id="ARBA00022980"/>
    </source>
</evidence>
<comment type="caution">
    <text evidence="8">The sequence shown here is derived from an EMBL/GenBank/DDBJ whole genome shotgun (WGS) entry which is preliminary data.</text>
</comment>
<dbReference type="AlphaFoldDB" id="A0A9C9ENV2"/>
<dbReference type="PROSITE" id="PS01167">
    <property type="entry name" value="RIBOSOMAL_L17"/>
    <property type="match status" value="1"/>
</dbReference>
<dbReference type="HAMAP" id="MF_01368">
    <property type="entry name" value="Ribosomal_bL17"/>
    <property type="match status" value="1"/>
</dbReference>
<evidence type="ECO:0000256" key="6">
    <source>
        <dbReference type="SAM" id="Coils"/>
    </source>
</evidence>
<feature type="compositionally biased region" description="Basic and acidic residues" evidence="7">
    <location>
        <begin position="160"/>
        <end position="171"/>
    </location>
</feature>
<keyword evidence="3 4" id="KW-0687">Ribonucleoprotein</keyword>
<dbReference type="GO" id="GO:0022625">
    <property type="term" value="C:cytosolic large ribosomal subunit"/>
    <property type="evidence" value="ECO:0007669"/>
    <property type="project" value="TreeGrafter"/>
</dbReference>
<dbReference type="GO" id="GO:0003735">
    <property type="term" value="F:structural constituent of ribosome"/>
    <property type="evidence" value="ECO:0007669"/>
    <property type="project" value="InterPro"/>
</dbReference>
<proteinExistence type="inferred from homology"/>
<dbReference type="InterPro" id="IPR047859">
    <property type="entry name" value="Ribosomal_bL17_CS"/>
</dbReference>
<comment type="similarity">
    <text evidence="1 4 5">Belongs to the bacterial ribosomal protein bL17 family.</text>
</comment>
<reference evidence="8" key="1">
    <citation type="journal article" date="2020" name="mSystems">
        <title>Genome- and Community-Level Interaction Insights into Carbon Utilization and Element Cycling Functions of Hydrothermarchaeota in Hydrothermal Sediment.</title>
        <authorList>
            <person name="Zhou Z."/>
            <person name="Liu Y."/>
            <person name="Xu W."/>
            <person name="Pan J."/>
            <person name="Luo Z.H."/>
            <person name="Li M."/>
        </authorList>
    </citation>
    <scope>NUCLEOTIDE SEQUENCE</scope>
    <source>
        <strain evidence="8">HyVt-388</strain>
    </source>
</reference>
<sequence length="204" mass="24375">MRHGRRVKKLGRKKEHRLALLKNLCRALFIYEKIETTLQKAKEARRLAEHLIEFAKKNDLAAKRRIYRFIPDHKLVKIICDEIGPRFSERQGGYTRIYRLGPRLGDGAEMAILELVEQSEPDAIDARRKLIERRALVEEKPKKEKKKKEKPKKEKKEKKEKKTEKPKEKKEKKEKKRPKKKEAKKKAKRVKKKAKAKKKKKRKK</sequence>
<accession>A0A9C9ENV2</accession>
<dbReference type="PANTHER" id="PTHR14413">
    <property type="entry name" value="RIBOSOMAL PROTEIN L17"/>
    <property type="match status" value="1"/>
</dbReference>
<evidence type="ECO:0000313" key="9">
    <source>
        <dbReference type="Proteomes" id="UP000885826"/>
    </source>
</evidence>
<dbReference type="Gene3D" id="3.90.1030.10">
    <property type="entry name" value="Ribosomal protein L17"/>
    <property type="match status" value="1"/>
</dbReference>
<dbReference type="NCBIfam" id="TIGR00059">
    <property type="entry name" value="L17"/>
    <property type="match status" value="1"/>
</dbReference>
<protein>
    <recommendedName>
        <fullName evidence="4">Large ribosomal subunit protein bL17</fullName>
    </recommendedName>
</protein>
<evidence type="ECO:0000313" key="8">
    <source>
        <dbReference type="EMBL" id="HEC79414.1"/>
    </source>
</evidence>
<dbReference type="SUPFAM" id="SSF64263">
    <property type="entry name" value="Prokaryotic ribosomal protein L17"/>
    <property type="match status" value="1"/>
</dbReference>
<dbReference type="PANTHER" id="PTHR14413:SF16">
    <property type="entry name" value="LARGE RIBOSOMAL SUBUNIT PROTEIN BL17M"/>
    <property type="match status" value="1"/>
</dbReference>
<dbReference type="Pfam" id="PF01196">
    <property type="entry name" value="Ribosomal_L17"/>
    <property type="match status" value="1"/>
</dbReference>
<evidence type="ECO:0000256" key="3">
    <source>
        <dbReference type="ARBA" id="ARBA00023274"/>
    </source>
</evidence>
<feature type="compositionally biased region" description="Basic residues" evidence="7">
    <location>
        <begin position="143"/>
        <end position="159"/>
    </location>
</feature>
<dbReference type="InterPro" id="IPR036373">
    <property type="entry name" value="Ribosomal_bL17_sf"/>
</dbReference>
<evidence type="ECO:0000256" key="4">
    <source>
        <dbReference type="HAMAP-Rule" id="MF_01368"/>
    </source>
</evidence>
<organism evidence="8 9">
    <name type="scientific">candidate division WOR-3 bacterium</name>
    <dbReference type="NCBI Taxonomy" id="2052148"/>
    <lineage>
        <taxon>Bacteria</taxon>
        <taxon>Bacteria division WOR-3</taxon>
    </lineage>
</organism>
<feature type="region of interest" description="Disordered" evidence="7">
    <location>
        <begin position="138"/>
        <end position="204"/>
    </location>
</feature>